<dbReference type="EMBL" id="JADGJD010000029">
    <property type="protein sequence ID" value="KAJ3056536.1"/>
    <property type="molecule type" value="Genomic_DNA"/>
</dbReference>
<protein>
    <submittedName>
        <fullName evidence="2">Uncharacterized protein</fullName>
    </submittedName>
</protein>
<gene>
    <name evidence="2" type="ORF">HK097_006169</name>
</gene>
<sequence length="299" mass="34198">MPQTLPASEGKKEPVLDLYWLTEHIENYSFVGYAATWAMVTHHTTQQQCHDTVDTLKAKWRDQLKLAIALCASKNESERCVAILELANTKPARKARRDLTRKAAKTVKDAKVEAWRAARRRINMAVESDDEEDDEMVPESVSTITAMKEGMKMFVAAGRLKRKLDAEEEKETRKHHKQLTPPTHRNCANRSAFVERYHQDVPSAPHTPSPEPRRAHTPDPDDSEAAAEDVDLQQHLDAILRNKFFELRKARVQSDAFTTEEGMTFEEIKGIQIANKSDLKKLFKEEQFHPDVNDEEENG</sequence>
<proteinExistence type="predicted"/>
<comment type="caution">
    <text evidence="2">The sequence shown here is derived from an EMBL/GenBank/DDBJ whole genome shotgun (WGS) entry which is preliminary data.</text>
</comment>
<evidence type="ECO:0000313" key="2">
    <source>
        <dbReference type="EMBL" id="KAJ3056536.1"/>
    </source>
</evidence>
<organism evidence="2 3">
    <name type="scientific">Rhizophlyctis rosea</name>
    <dbReference type="NCBI Taxonomy" id="64517"/>
    <lineage>
        <taxon>Eukaryota</taxon>
        <taxon>Fungi</taxon>
        <taxon>Fungi incertae sedis</taxon>
        <taxon>Chytridiomycota</taxon>
        <taxon>Chytridiomycota incertae sedis</taxon>
        <taxon>Chytridiomycetes</taxon>
        <taxon>Rhizophlyctidales</taxon>
        <taxon>Rhizophlyctidaceae</taxon>
        <taxon>Rhizophlyctis</taxon>
    </lineage>
</organism>
<evidence type="ECO:0000313" key="3">
    <source>
        <dbReference type="Proteomes" id="UP001212841"/>
    </source>
</evidence>
<accession>A0AAD5SJ33</accession>
<feature type="region of interest" description="Disordered" evidence="1">
    <location>
        <begin position="200"/>
        <end position="225"/>
    </location>
</feature>
<reference evidence="2" key="1">
    <citation type="submission" date="2020-05" db="EMBL/GenBank/DDBJ databases">
        <title>Phylogenomic resolution of chytrid fungi.</title>
        <authorList>
            <person name="Stajich J.E."/>
            <person name="Amses K."/>
            <person name="Simmons R."/>
            <person name="Seto K."/>
            <person name="Myers J."/>
            <person name="Bonds A."/>
            <person name="Quandt C.A."/>
            <person name="Barry K."/>
            <person name="Liu P."/>
            <person name="Grigoriev I."/>
            <person name="Longcore J.E."/>
            <person name="James T.Y."/>
        </authorList>
    </citation>
    <scope>NUCLEOTIDE SEQUENCE</scope>
    <source>
        <strain evidence="2">JEL0318</strain>
    </source>
</reference>
<evidence type="ECO:0000256" key="1">
    <source>
        <dbReference type="SAM" id="MobiDB-lite"/>
    </source>
</evidence>
<dbReference type="AlphaFoldDB" id="A0AAD5SJ33"/>
<feature type="region of interest" description="Disordered" evidence="1">
    <location>
        <begin position="165"/>
        <end position="186"/>
    </location>
</feature>
<keyword evidence="3" id="KW-1185">Reference proteome</keyword>
<dbReference type="Proteomes" id="UP001212841">
    <property type="component" value="Unassembled WGS sequence"/>
</dbReference>
<name>A0AAD5SJ33_9FUNG</name>